<accession>A0A8S3ITS5</accession>
<comment type="caution">
    <text evidence="1">The sequence shown here is derived from an EMBL/GenBank/DDBJ whole genome shotgun (WGS) entry which is preliminary data.</text>
</comment>
<organism evidence="1 2">
    <name type="scientific">Rotaria magnacalcarata</name>
    <dbReference type="NCBI Taxonomy" id="392030"/>
    <lineage>
        <taxon>Eukaryota</taxon>
        <taxon>Metazoa</taxon>
        <taxon>Spiralia</taxon>
        <taxon>Gnathifera</taxon>
        <taxon>Rotifera</taxon>
        <taxon>Eurotatoria</taxon>
        <taxon>Bdelloidea</taxon>
        <taxon>Philodinida</taxon>
        <taxon>Philodinidae</taxon>
        <taxon>Rotaria</taxon>
    </lineage>
</organism>
<evidence type="ECO:0000313" key="2">
    <source>
        <dbReference type="Proteomes" id="UP000676336"/>
    </source>
</evidence>
<name>A0A8S3ITS5_9BILA</name>
<sequence length="136" mass="15672">DDWKYLINVFHHIMLEFNCLVVGENGPNDLSHWFVYKTNENGKLHIKYKKDDINLLCTIFKEGDNMKIDVEKNGLRVDTISTNIKDYARKNGNIVHPTMLVAHFKLYIMPLINPQPAAQADASNNNTGKIQFNIKI</sequence>
<evidence type="ECO:0000313" key="1">
    <source>
        <dbReference type="EMBL" id="CAF5205303.1"/>
    </source>
</evidence>
<protein>
    <submittedName>
        <fullName evidence="1">Uncharacterized protein</fullName>
    </submittedName>
</protein>
<reference evidence="1" key="1">
    <citation type="submission" date="2021-02" db="EMBL/GenBank/DDBJ databases">
        <authorList>
            <person name="Nowell W R."/>
        </authorList>
    </citation>
    <scope>NUCLEOTIDE SEQUENCE</scope>
</reference>
<proteinExistence type="predicted"/>
<feature type="non-terminal residue" evidence="1">
    <location>
        <position position="1"/>
    </location>
</feature>
<dbReference type="AlphaFoldDB" id="A0A8S3ITS5"/>
<gene>
    <name evidence="1" type="ORF">SMN809_LOCUS76722</name>
</gene>
<dbReference type="EMBL" id="CAJOBI010335551">
    <property type="protein sequence ID" value="CAF5205303.1"/>
    <property type="molecule type" value="Genomic_DNA"/>
</dbReference>
<dbReference type="Proteomes" id="UP000676336">
    <property type="component" value="Unassembled WGS sequence"/>
</dbReference>